<keyword evidence="3" id="KW-0645">Protease</keyword>
<dbReference type="PANTHER" id="PTHR24256">
    <property type="entry name" value="TRYPTASE-RELATED"/>
    <property type="match status" value="1"/>
</dbReference>
<feature type="domain" description="Peptidase S1" evidence="5">
    <location>
        <begin position="56"/>
        <end position="306"/>
    </location>
</feature>
<protein>
    <recommendedName>
        <fullName evidence="5">Peptidase S1 domain-containing protein</fullName>
    </recommendedName>
</protein>
<dbReference type="GO" id="GO:0004252">
    <property type="term" value="F:serine-type endopeptidase activity"/>
    <property type="evidence" value="ECO:0007669"/>
    <property type="project" value="InterPro"/>
</dbReference>
<keyword evidence="7" id="KW-1185">Reference proteome</keyword>
<evidence type="ECO:0000256" key="4">
    <source>
        <dbReference type="SAM" id="SignalP"/>
    </source>
</evidence>
<name>A0A9P0HW99_SPOLI</name>
<dbReference type="PRINTS" id="PR00722">
    <property type="entry name" value="CHYMOTRYPSIN"/>
</dbReference>
<feature type="signal peptide" evidence="4">
    <location>
        <begin position="1"/>
        <end position="19"/>
    </location>
</feature>
<dbReference type="PROSITE" id="PS00134">
    <property type="entry name" value="TRYPSIN_HIS"/>
    <property type="match status" value="1"/>
</dbReference>
<proteinExistence type="inferred from homology"/>
<dbReference type="Proteomes" id="UP001153321">
    <property type="component" value="Chromosome 13"/>
</dbReference>
<dbReference type="InterPro" id="IPR033116">
    <property type="entry name" value="TRYPSIN_SER"/>
</dbReference>
<dbReference type="InterPro" id="IPR018114">
    <property type="entry name" value="TRYPSIN_HIS"/>
</dbReference>
<keyword evidence="3" id="KW-0378">Hydrolase</keyword>
<dbReference type="EMBL" id="LR824544">
    <property type="protein sequence ID" value="CAH1636553.1"/>
    <property type="molecule type" value="Genomic_DNA"/>
</dbReference>
<reference evidence="6" key="1">
    <citation type="submission" date="2022-02" db="EMBL/GenBank/DDBJ databases">
        <authorList>
            <person name="King R."/>
        </authorList>
    </citation>
    <scope>NUCLEOTIDE SEQUENCE</scope>
</reference>
<dbReference type="InterPro" id="IPR051487">
    <property type="entry name" value="Ser/Thr_Proteases_Immune/Dev"/>
</dbReference>
<dbReference type="Gene3D" id="2.40.10.10">
    <property type="entry name" value="Trypsin-like serine proteases"/>
    <property type="match status" value="1"/>
</dbReference>
<dbReference type="PROSITE" id="PS00135">
    <property type="entry name" value="TRYPSIN_SER"/>
    <property type="match status" value="1"/>
</dbReference>
<keyword evidence="4" id="KW-0732">Signal</keyword>
<feature type="chain" id="PRO_5040248235" description="Peptidase S1 domain-containing protein" evidence="4">
    <location>
        <begin position="20"/>
        <end position="358"/>
    </location>
</feature>
<dbReference type="SUPFAM" id="SSF50494">
    <property type="entry name" value="Trypsin-like serine proteases"/>
    <property type="match status" value="1"/>
</dbReference>
<dbReference type="InterPro" id="IPR043504">
    <property type="entry name" value="Peptidase_S1_PA_chymotrypsin"/>
</dbReference>
<evidence type="ECO:0000313" key="6">
    <source>
        <dbReference type="EMBL" id="CAH1636553.1"/>
    </source>
</evidence>
<evidence type="ECO:0000313" key="7">
    <source>
        <dbReference type="Proteomes" id="UP001153321"/>
    </source>
</evidence>
<dbReference type="PROSITE" id="PS50240">
    <property type="entry name" value="TRYPSIN_DOM"/>
    <property type="match status" value="1"/>
</dbReference>
<evidence type="ECO:0000256" key="1">
    <source>
        <dbReference type="ARBA" id="ARBA00023157"/>
    </source>
</evidence>
<sequence length="358" mass="40509">MIIKFLLYFIISYPEECYTEENATYDDDEIFQYPDSFYEDDDFTARKNNEIWVPRIMNGEPAKLGDIPYQVSLKTLKNDGFYRSFCGASIIGEKKILTAAHCFLGNKRISVVLMTGTIDKGSLSDIYAVAGNLMNEGKYSLDNDFGQWRSLSSVRYSKNYKRPKHDIAVAYLDDPYIYNKYIGPIPIATKNQDYNSLCLVSGYGKTGGDKKISSEILLKGYLEIMTSVDCSELYHYNMETFICTAEEFSDTGRGDSGGPLVCSNTSDPNESDIGVLVGIARSHSPNRSSLFVRVSKYYNFITKETTAVVGYNKYGYLYSSCIAHKVDLYLLVLLIFLIIEICVKLPDTISFFSWPGYH</sequence>
<dbReference type="Pfam" id="PF00089">
    <property type="entry name" value="Trypsin"/>
    <property type="match status" value="1"/>
</dbReference>
<dbReference type="InterPro" id="IPR009003">
    <property type="entry name" value="Peptidase_S1_PA"/>
</dbReference>
<comment type="similarity">
    <text evidence="2">Belongs to the peptidase S1 family. CLIP subfamily.</text>
</comment>
<dbReference type="CDD" id="cd00190">
    <property type="entry name" value="Tryp_SPc"/>
    <property type="match status" value="1"/>
</dbReference>
<evidence type="ECO:0000256" key="2">
    <source>
        <dbReference type="ARBA" id="ARBA00024195"/>
    </source>
</evidence>
<organism evidence="6 7">
    <name type="scientific">Spodoptera littoralis</name>
    <name type="common">Egyptian cotton leafworm</name>
    <dbReference type="NCBI Taxonomy" id="7109"/>
    <lineage>
        <taxon>Eukaryota</taxon>
        <taxon>Metazoa</taxon>
        <taxon>Ecdysozoa</taxon>
        <taxon>Arthropoda</taxon>
        <taxon>Hexapoda</taxon>
        <taxon>Insecta</taxon>
        <taxon>Pterygota</taxon>
        <taxon>Neoptera</taxon>
        <taxon>Endopterygota</taxon>
        <taxon>Lepidoptera</taxon>
        <taxon>Glossata</taxon>
        <taxon>Ditrysia</taxon>
        <taxon>Noctuoidea</taxon>
        <taxon>Noctuidae</taxon>
        <taxon>Amphipyrinae</taxon>
        <taxon>Spodoptera</taxon>
    </lineage>
</organism>
<accession>A0A9P0HW99</accession>
<gene>
    <name evidence="6" type="ORF">SPLIT_LOCUS1915</name>
</gene>
<evidence type="ECO:0000259" key="5">
    <source>
        <dbReference type="PROSITE" id="PS50240"/>
    </source>
</evidence>
<dbReference type="InterPro" id="IPR001314">
    <property type="entry name" value="Peptidase_S1A"/>
</dbReference>
<dbReference type="GO" id="GO:0006508">
    <property type="term" value="P:proteolysis"/>
    <property type="evidence" value="ECO:0007669"/>
    <property type="project" value="UniProtKB-KW"/>
</dbReference>
<keyword evidence="3" id="KW-0720">Serine protease</keyword>
<evidence type="ECO:0000256" key="3">
    <source>
        <dbReference type="RuleBase" id="RU363034"/>
    </source>
</evidence>
<dbReference type="SMART" id="SM00020">
    <property type="entry name" value="Tryp_SPc"/>
    <property type="match status" value="1"/>
</dbReference>
<keyword evidence="1" id="KW-1015">Disulfide bond</keyword>
<dbReference type="AlphaFoldDB" id="A0A9P0HW99"/>
<dbReference type="InterPro" id="IPR001254">
    <property type="entry name" value="Trypsin_dom"/>
</dbReference>